<feature type="non-terminal residue" evidence="2">
    <location>
        <position position="472"/>
    </location>
</feature>
<evidence type="ECO:0008006" key="4">
    <source>
        <dbReference type="Google" id="ProtNLM"/>
    </source>
</evidence>
<gene>
    <name evidence="2" type="ORF">SE17_29580</name>
</gene>
<feature type="transmembrane region" description="Helical" evidence="1">
    <location>
        <begin position="141"/>
        <end position="164"/>
    </location>
</feature>
<feature type="transmembrane region" description="Helical" evidence="1">
    <location>
        <begin position="313"/>
        <end position="335"/>
    </location>
</feature>
<keyword evidence="3" id="KW-1185">Reference proteome</keyword>
<accession>A0A0P9F100</accession>
<name>A0A0P9F100_9CHLR</name>
<feature type="transmembrane region" description="Helical" evidence="1">
    <location>
        <begin position="254"/>
        <end position="275"/>
    </location>
</feature>
<protein>
    <recommendedName>
        <fullName evidence="4">DUF2723 domain-containing protein</fullName>
    </recommendedName>
</protein>
<evidence type="ECO:0000256" key="1">
    <source>
        <dbReference type="SAM" id="Phobius"/>
    </source>
</evidence>
<sequence>MLAAGLSAAAFALYAATLLPGLGSGDTAEFQRVLPTLDVAHPTGYPLYTLLGWLWSWLPLGTMAWRISLLSAAAAALAIGALFGVARAIGQSAPVAAGAALALAATRTFWSQATIAEVYALAALIQALLLLALLRWRAGRWPLWVAGLLFGLGLAHHRSVILLPPGALLFVALSWRLGESRRRLSPRVLLSVALALLLPLALYAYVPLRAPAWMQSWSQVFTHISGSALTATWLNPARLRDEGARRVIDLARQFLWPQFLPAGVALALLGGIRLLRRDRAAAALLLVSYALVCAFCAAYYVDDIEVFFIPAHQIAALLLGEGALLLLAGVALGAHKLGRSGQPIRRALPYALLILPAVLLWHNLPAIRALNTTSDEQIAREIMAQPLPHGALIIGDWYATEGPHYLQVIEQQRPDLQLGSGIGRDDVLQALDSGRAVYLTAPDLSLGLAHSPEGRLWRLSRAPLVASTSTQY</sequence>
<dbReference type="InterPro" id="IPR021280">
    <property type="entry name" value="TMEM260-like"/>
</dbReference>
<feature type="transmembrane region" description="Helical" evidence="1">
    <location>
        <begin position="184"/>
        <end position="205"/>
    </location>
</feature>
<feature type="transmembrane region" description="Helical" evidence="1">
    <location>
        <begin position="63"/>
        <end position="86"/>
    </location>
</feature>
<dbReference type="AlphaFoldDB" id="A0A0P9F100"/>
<feature type="transmembrane region" description="Helical" evidence="1">
    <location>
        <begin position="347"/>
        <end position="364"/>
    </location>
</feature>
<feature type="transmembrane region" description="Helical" evidence="1">
    <location>
        <begin position="116"/>
        <end position="134"/>
    </location>
</feature>
<keyword evidence="1" id="KW-0472">Membrane</keyword>
<dbReference type="EMBL" id="LJCR01001644">
    <property type="protein sequence ID" value="KPV49979.1"/>
    <property type="molecule type" value="Genomic_DNA"/>
</dbReference>
<dbReference type="PANTHER" id="PTHR16214">
    <property type="entry name" value="TRANSMEMBRANE PROTEIN 260"/>
    <property type="match status" value="1"/>
</dbReference>
<reference evidence="2 3" key="1">
    <citation type="submission" date="2015-09" db="EMBL/GenBank/DDBJ databases">
        <title>Draft genome sequence of Kouleothrix aurantiaca JCM 19913.</title>
        <authorList>
            <person name="Hemp J."/>
        </authorList>
    </citation>
    <scope>NUCLEOTIDE SEQUENCE [LARGE SCALE GENOMIC DNA]</scope>
    <source>
        <strain evidence="2 3">COM-B</strain>
    </source>
</reference>
<comment type="caution">
    <text evidence="2">The sequence shown here is derived from an EMBL/GenBank/DDBJ whole genome shotgun (WGS) entry which is preliminary data.</text>
</comment>
<organism evidence="2 3">
    <name type="scientific">Kouleothrix aurantiaca</name>
    <dbReference type="NCBI Taxonomy" id="186479"/>
    <lineage>
        <taxon>Bacteria</taxon>
        <taxon>Bacillati</taxon>
        <taxon>Chloroflexota</taxon>
        <taxon>Chloroflexia</taxon>
        <taxon>Chloroflexales</taxon>
        <taxon>Roseiflexineae</taxon>
        <taxon>Roseiflexaceae</taxon>
        <taxon>Kouleothrix</taxon>
    </lineage>
</organism>
<keyword evidence="1" id="KW-0812">Transmembrane</keyword>
<dbReference type="Pfam" id="PF11028">
    <property type="entry name" value="TMEM260-like"/>
    <property type="match status" value="1"/>
</dbReference>
<dbReference type="Proteomes" id="UP000050509">
    <property type="component" value="Unassembled WGS sequence"/>
</dbReference>
<proteinExistence type="predicted"/>
<evidence type="ECO:0000313" key="3">
    <source>
        <dbReference type="Proteomes" id="UP000050509"/>
    </source>
</evidence>
<feature type="transmembrane region" description="Helical" evidence="1">
    <location>
        <begin position="282"/>
        <end position="301"/>
    </location>
</feature>
<dbReference type="PANTHER" id="PTHR16214:SF3">
    <property type="entry name" value="TRANSMEMBRANE PROTEIN 260"/>
    <property type="match status" value="1"/>
</dbReference>
<dbReference type="InterPro" id="IPR052724">
    <property type="entry name" value="GT117_domain-containing"/>
</dbReference>
<evidence type="ECO:0000313" key="2">
    <source>
        <dbReference type="EMBL" id="KPV49979.1"/>
    </source>
</evidence>
<keyword evidence="1" id="KW-1133">Transmembrane helix</keyword>